<evidence type="ECO:0000256" key="4">
    <source>
        <dbReference type="ARBA" id="ARBA00023004"/>
    </source>
</evidence>
<dbReference type="InterPro" id="IPR036010">
    <property type="entry name" value="2Fe-2S_ferredoxin-like_sf"/>
</dbReference>
<dbReference type="SUPFAM" id="SSF54292">
    <property type="entry name" value="2Fe-2S ferredoxin-like"/>
    <property type="match status" value="1"/>
</dbReference>
<dbReference type="InterPro" id="IPR012675">
    <property type="entry name" value="Beta-grasp_dom_sf"/>
</dbReference>
<evidence type="ECO:0000256" key="3">
    <source>
        <dbReference type="ARBA" id="ARBA00023002"/>
    </source>
</evidence>
<dbReference type="GO" id="GO:0046872">
    <property type="term" value="F:metal ion binding"/>
    <property type="evidence" value="ECO:0007669"/>
    <property type="project" value="UniProtKB-KW"/>
</dbReference>
<dbReference type="STRING" id="1618387.UW44_C0003G0083"/>
<evidence type="ECO:0000256" key="1">
    <source>
        <dbReference type="ARBA" id="ARBA00022714"/>
    </source>
</evidence>
<keyword evidence="2" id="KW-0479">Metal-binding</keyword>
<keyword evidence="5" id="KW-0411">Iron-sulfur</keyword>
<dbReference type="GO" id="GO:0051537">
    <property type="term" value="F:2 iron, 2 sulfur cluster binding"/>
    <property type="evidence" value="ECO:0007669"/>
    <property type="project" value="UniProtKB-KW"/>
</dbReference>
<dbReference type="Proteomes" id="UP000034006">
    <property type="component" value="Unassembled WGS sequence"/>
</dbReference>
<name>A0A0G1HZ68_9BACT</name>
<dbReference type="InterPro" id="IPR001041">
    <property type="entry name" value="2Fe-2S_ferredoxin-type"/>
</dbReference>
<dbReference type="PANTHER" id="PTHR44379:SF8">
    <property type="entry name" value="XANTHINE DEHYDROGENASE IRON-SULFUR-BINDING SUBUNIT XDHC-RELATED"/>
    <property type="match status" value="1"/>
</dbReference>
<reference evidence="7 8" key="1">
    <citation type="journal article" date="2015" name="Nature">
        <title>rRNA introns, odd ribosomes, and small enigmatic genomes across a large radiation of phyla.</title>
        <authorList>
            <person name="Brown C.T."/>
            <person name="Hug L.A."/>
            <person name="Thomas B.C."/>
            <person name="Sharon I."/>
            <person name="Castelle C.J."/>
            <person name="Singh A."/>
            <person name="Wilkins M.J."/>
            <person name="Williams K.H."/>
            <person name="Banfield J.F."/>
        </authorList>
    </citation>
    <scope>NUCLEOTIDE SEQUENCE [LARGE SCALE GENOMIC DNA]</scope>
</reference>
<dbReference type="Gene3D" id="3.10.20.30">
    <property type="match status" value="1"/>
</dbReference>
<feature type="domain" description="2Fe-2S ferredoxin-type" evidence="6">
    <location>
        <begin position="1"/>
        <end position="72"/>
    </location>
</feature>
<dbReference type="InterPro" id="IPR006058">
    <property type="entry name" value="2Fe2S_fd_BS"/>
</dbReference>
<dbReference type="Pfam" id="PF01799">
    <property type="entry name" value="Fer2_2"/>
    <property type="match status" value="1"/>
</dbReference>
<evidence type="ECO:0000256" key="2">
    <source>
        <dbReference type="ARBA" id="ARBA00022723"/>
    </source>
</evidence>
<keyword evidence="4" id="KW-0408">Iron</keyword>
<keyword evidence="1" id="KW-0001">2Fe-2S</keyword>
<dbReference type="PROSITE" id="PS00197">
    <property type="entry name" value="2FE2S_FER_1"/>
    <property type="match status" value="1"/>
</dbReference>
<evidence type="ECO:0000256" key="5">
    <source>
        <dbReference type="ARBA" id="ARBA00023014"/>
    </source>
</evidence>
<dbReference type="PANTHER" id="PTHR44379">
    <property type="entry name" value="OXIDOREDUCTASE WITH IRON-SULFUR SUBUNIT"/>
    <property type="match status" value="1"/>
</dbReference>
<keyword evidence="3" id="KW-0560">Oxidoreductase</keyword>
<dbReference type="GO" id="GO:0016491">
    <property type="term" value="F:oxidoreductase activity"/>
    <property type="evidence" value="ECO:0007669"/>
    <property type="project" value="UniProtKB-KW"/>
</dbReference>
<protein>
    <recommendedName>
        <fullName evidence="6">2Fe-2S ferredoxin-type domain-containing protein</fullName>
    </recommendedName>
</protein>
<sequence length="153" mass="16647">MLNGTEQSIETNPEERLIDLLRNKYHLMGTKEACGEGKCGSCSLLIDGSLELACLIPAIRIDGKSIVTIEGLGDGSIPNYVQRAFVDADAIQCGFCTPGLIMAVFDYIEKGGSPKKERVKKALSGNLCRCTGYTKVIEAVELAIKYRNENNQN</sequence>
<dbReference type="SUPFAM" id="SSF47741">
    <property type="entry name" value="CO dehydrogenase ISP C-domain like"/>
    <property type="match status" value="1"/>
</dbReference>
<organism evidence="7 8">
    <name type="scientific">Candidatus Collierbacteria bacterium GW2011_GWB2_44_22</name>
    <dbReference type="NCBI Taxonomy" id="1618387"/>
    <lineage>
        <taxon>Bacteria</taxon>
        <taxon>Candidatus Collieribacteriota</taxon>
    </lineage>
</organism>
<dbReference type="InterPro" id="IPR036884">
    <property type="entry name" value="2Fe-2S-bd_dom_sf"/>
</dbReference>
<dbReference type="Gene3D" id="1.10.150.120">
    <property type="entry name" value="[2Fe-2S]-binding domain"/>
    <property type="match status" value="1"/>
</dbReference>
<accession>A0A0G1HZ68</accession>
<gene>
    <name evidence="7" type="ORF">UW44_C0003G0083</name>
</gene>
<dbReference type="EMBL" id="LCIH01000003">
    <property type="protein sequence ID" value="KKT52240.1"/>
    <property type="molecule type" value="Genomic_DNA"/>
</dbReference>
<comment type="caution">
    <text evidence="7">The sequence shown here is derived from an EMBL/GenBank/DDBJ whole genome shotgun (WGS) entry which is preliminary data.</text>
</comment>
<dbReference type="InterPro" id="IPR002888">
    <property type="entry name" value="2Fe-2S-bd"/>
</dbReference>
<evidence type="ECO:0000259" key="6">
    <source>
        <dbReference type="PROSITE" id="PS51085"/>
    </source>
</evidence>
<dbReference type="PROSITE" id="PS51085">
    <property type="entry name" value="2FE2S_FER_2"/>
    <property type="match status" value="1"/>
</dbReference>
<dbReference type="Pfam" id="PF00111">
    <property type="entry name" value="Fer2"/>
    <property type="match status" value="1"/>
</dbReference>
<dbReference type="AlphaFoldDB" id="A0A0G1HZ68"/>
<evidence type="ECO:0000313" key="8">
    <source>
        <dbReference type="Proteomes" id="UP000034006"/>
    </source>
</evidence>
<proteinExistence type="predicted"/>
<dbReference type="InterPro" id="IPR051452">
    <property type="entry name" value="Diverse_Oxidoreductases"/>
</dbReference>
<evidence type="ECO:0000313" key="7">
    <source>
        <dbReference type="EMBL" id="KKT52240.1"/>
    </source>
</evidence>